<dbReference type="SUPFAM" id="SSF55418">
    <property type="entry name" value="eIF4e-like"/>
    <property type="match status" value="1"/>
</dbReference>
<dbReference type="Proteomes" id="UP001530315">
    <property type="component" value="Unassembled WGS sequence"/>
</dbReference>
<keyword evidence="5 6" id="KW-0648">Protein biosynthesis</keyword>
<evidence type="ECO:0000256" key="6">
    <source>
        <dbReference type="RuleBase" id="RU004374"/>
    </source>
</evidence>
<dbReference type="GO" id="GO:0006417">
    <property type="term" value="P:regulation of translation"/>
    <property type="evidence" value="ECO:0007669"/>
    <property type="project" value="UniProtKB-KW"/>
</dbReference>
<evidence type="ECO:0008006" key="9">
    <source>
        <dbReference type="Google" id="ProtNLM"/>
    </source>
</evidence>
<dbReference type="GO" id="GO:0003743">
    <property type="term" value="F:translation initiation factor activity"/>
    <property type="evidence" value="ECO:0007669"/>
    <property type="project" value="UniProtKB-KW"/>
</dbReference>
<dbReference type="PANTHER" id="PTHR11960:SF8">
    <property type="entry name" value="EUKARYOTIC TRANSLATION INITIATION FACTOR 4E1-RELATED"/>
    <property type="match status" value="1"/>
</dbReference>
<evidence type="ECO:0000256" key="4">
    <source>
        <dbReference type="ARBA" id="ARBA00022884"/>
    </source>
</evidence>
<dbReference type="Pfam" id="PF01652">
    <property type="entry name" value="IF4E"/>
    <property type="match status" value="1"/>
</dbReference>
<dbReference type="InterPro" id="IPR001040">
    <property type="entry name" value="TIF_eIF_4E"/>
</dbReference>
<dbReference type="AlphaFoldDB" id="A0ABD3PVP0"/>
<dbReference type="GO" id="GO:0003723">
    <property type="term" value="F:RNA binding"/>
    <property type="evidence" value="ECO:0007669"/>
    <property type="project" value="UniProtKB-KW"/>
</dbReference>
<keyword evidence="2 6" id="KW-0396">Initiation factor</keyword>
<name>A0ABD3PVP0_9STRA</name>
<evidence type="ECO:0000256" key="1">
    <source>
        <dbReference type="ARBA" id="ARBA00009860"/>
    </source>
</evidence>
<dbReference type="Gene3D" id="3.30.760.10">
    <property type="entry name" value="RNA Cap, Translation Initiation Factor Eif4e"/>
    <property type="match status" value="1"/>
</dbReference>
<sequence length="192" mass="22571">MLIITEWVLWKHTGGHKKDPNAWKDSMKELCTFSTIEDFWRYFNHIPHPSKVFFDGESKRRVGLNNEIIEEYSLFKKGIEPEWGDTRNKSGGEWFWRSSMDGEVLDLFWQNIVLGVIGEMMEDPSMGFHINGARVVDKSKTYPIFKLELWLDTKDGVVKERIRSRLLETITHGLPANKAVKNNPRFEWKDHS</sequence>
<reference evidence="7 8" key="1">
    <citation type="submission" date="2024-10" db="EMBL/GenBank/DDBJ databases">
        <title>Updated reference genomes for cyclostephanoid diatoms.</title>
        <authorList>
            <person name="Roberts W.R."/>
            <person name="Alverson A.J."/>
        </authorList>
    </citation>
    <scope>NUCLEOTIDE SEQUENCE [LARGE SCALE GENOMIC DNA]</scope>
    <source>
        <strain evidence="7 8">AJA276-08</strain>
    </source>
</reference>
<keyword evidence="8" id="KW-1185">Reference proteome</keyword>
<comment type="caution">
    <text evidence="7">The sequence shown here is derived from an EMBL/GenBank/DDBJ whole genome shotgun (WGS) entry which is preliminary data.</text>
</comment>
<keyword evidence="3" id="KW-0810">Translation regulation</keyword>
<evidence type="ECO:0000313" key="8">
    <source>
        <dbReference type="Proteomes" id="UP001530315"/>
    </source>
</evidence>
<comment type="similarity">
    <text evidence="1 6">Belongs to the eukaryotic initiation factor 4E family.</text>
</comment>
<evidence type="ECO:0000256" key="3">
    <source>
        <dbReference type="ARBA" id="ARBA00022845"/>
    </source>
</evidence>
<dbReference type="EMBL" id="JALLAZ020000575">
    <property type="protein sequence ID" value="KAL3791852.1"/>
    <property type="molecule type" value="Genomic_DNA"/>
</dbReference>
<proteinExistence type="inferred from homology"/>
<gene>
    <name evidence="7" type="ORF">ACHAW5_002903</name>
</gene>
<keyword evidence="4 6" id="KW-0694">RNA-binding</keyword>
<protein>
    <recommendedName>
        <fullName evidence="9">Eukaryotic translation initiation factor 4E</fullName>
    </recommendedName>
</protein>
<evidence type="ECO:0000256" key="5">
    <source>
        <dbReference type="ARBA" id="ARBA00022917"/>
    </source>
</evidence>
<evidence type="ECO:0000256" key="2">
    <source>
        <dbReference type="ARBA" id="ARBA00022540"/>
    </source>
</evidence>
<dbReference type="InterPro" id="IPR023398">
    <property type="entry name" value="TIF_eIF4e-like"/>
</dbReference>
<accession>A0ABD3PVP0</accession>
<organism evidence="7 8">
    <name type="scientific">Stephanodiscus triporus</name>
    <dbReference type="NCBI Taxonomy" id="2934178"/>
    <lineage>
        <taxon>Eukaryota</taxon>
        <taxon>Sar</taxon>
        <taxon>Stramenopiles</taxon>
        <taxon>Ochrophyta</taxon>
        <taxon>Bacillariophyta</taxon>
        <taxon>Coscinodiscophyceae</taxon>
        <taxon>Thalassiosirophycidae</taxon>
        <taxon>Stephanodiscales</taxon>
        <taxon>Stephanodiscaceae</taxon>
        <taxon>Stephanodiscus</taxon>
    </lineage>
</organism>
<evidence type="ECO:0000313" key="7">
    <source>
        <dbReference type="EMBL" id="KAL3791852.1"/>
    </source>
</evidence>
<dbReference type="PANTHER" id="PTHR11960">
    <property type="entry name" value="EUKARYOTIC TRANSLATION INITIATION FACTOR 4E RELATED"/>
    <property type="match status" value="1"/>
</dbReference>